<reference evidence="4" key="1">
    <citation type="submission" date="2023-04" db="EMBL/GenBank/DDBJ databases">
        <title>Black Yeasts Isolated from many extreme environments.</title>
        <authorList>
            <person name="Coleine C."/>
            <person name="Stajich J.E."/>
            <person name="Selbmann L."/>
        </authorList>
    </citation>
    <scope>NUCLEOTIDE SEQUENCE</scope>
    <source>
        <strain evidence="4">CCFEE 5312</strain>
    </source>
</reference>
<protein>
    <recommendedName>
        <fullName evidence="6">Enoyl-CoA hydratase</fullName>
    </recommendedName>
</protein>
<feature type="region of interest" description="Disordered" evidence="3">
    <location>
        <begin position="52"/>
        <end position="72"/>
    </location>
</feature>
<dbReference type="InterPro" id="IPR018376">
    <property type="entry name" value="Enoyl-CoA_hyd/isom_CS"/>
</dbReference>
<evidence type="ECO:0008006" key="6">
    <source>
        <dbReference type="Google" id="ProtNLM"/>
    </source>
</evidence>
<keyword evidence="5" id="KW-1185">Reference proteome</keyword>
<dbReference type="CDD" id="cd15482">
    <property type="entry name" value="Sialidase_non-viral"/>
    <property type="match status" value="1"/>
</dbReference>
<dbReference type="Gene3D" id="2.120.10.10">
    <property type="match status" value="1"/>
</dbReference>
<evidence type="ECO:0000256" key="2">
    <source>
        <dbReference type="RuleBase" id="RU003707"/>
    </source>
</evidence>
<comment type="caution">
    <text evidence="4">The sequence shown here is derived from an EMBL/GenBank/DDBJ whole genome shotgun (WGS) entry which is preliminary data.</text>
</comment>
<evidence type="ECO:0000313" key="4">
    <source>
        <dbReference type="EMBL" id="KAK3049399.1"/>
    </source>
</evidence>
<dbReference type="InterPro" id="IPR029045">
    <property type="entry name" value="ClpP/crotonase-like_dom_sf"/>
</dbReference>
<dbReference type="EMBL" id="JAWDJX010000040">
    <property type="protein sequence ID" value="KAK3049399.1"/>
    <property type="molecule type" value="Genomic_DNA"/>
</dbReference>
<dbReference type="Proteomes" id="UP001271007">
    <property type="component" value="Unassembled WGS sequence"/>
</dbReference>
<accession>A0AAJ0G9C3</accession>
<evidence type="ECO:0000313" key="5">
    <source>
        <dbReference type="Proteomes" id="UP001271007"/>
    </source>
</evidence>
<organism evidence="4 5">
    <name type="scientific">Extremus antarcticus</name>
    <dbReference type="NCBI Taxonomy" id="702011"/>
    <lineage>
        <taxon>Eukaryota</taxon>
        <taxon>Fungi</taxon>
        <taxon>Dikarya</taxon>
        <taxon>Ascomycota</taxon>
        <taxon>Pezizomycotina</taxon>
        <taxon>Dothideomycetes</taxon>
        <taxon>Dothideomycetidae</taxon>
        <taxon>Mycosphaerellales</taxon>
        <taxon>Extremaceae</taxon>
        <taxon>Extremus</taxon>
    </lineage>
</organism>
<dbReference type="PANTHER" id="PTHR38792:SF1">
    <property type="entry name" value="BNR_ASP-BOX REPEAT PROTEIN"/>
    <property type="match status" value="1"/>
</dbReference>
<dbReference type="Pfam" id="PF00378">
    <property type="entry name" value="ECH_1"/>
    <property type="match status" value="1"/>
</dbReference>
<comment type="similarity">
    <text evidence="2">Belongs to the enoyl-CoA hydratase/isomerase family.</text>
</comment>
<evidence type="ECO:0000256" key="3">
    <source>
        <dbReference type="SAM" id="MobiDB-lite"/>
    </source>
</evidence>
<dbReference type="CDD" id="cd06558">
    <property type="entry name" value="crotonase-like"/>
    <property type="match status" value="1"/>
</dbReference>
<keyword evidence="1" id="KW-0843">Virulence</keyword>
<dbReference type="GO" id="GO:0003824">
    <property type="term" value="F:catalytic activity"/>
    <property type="evidence" value="ECO:0007669"/>
    <property type="project" value="InterPro"/>
</dbReference>
<dbReference type="InterPro" id="IPR036278">
    <property type="entry name" value="Sialidase_sf"/>
</dbReference>
<gene>
    <name evidence="4" type="ORF">LTR09_009318</name>
</gene>
<dbReference type="Gene3D" id="3.90.226.10">
    <property type="entry name" value="2-enoyl-CoA Hydratase, Chain A, domain 1"/>
    <property type="match status" value="1"/>
</dbReference>
<dbReference type="AlphaFoldDB" id="A0AAJ0G9C3"/>
<sequence length="592" mass="64355">MKTTNPRLNWQLDNVWKWFDEEPSLRVAIITGQGSKAFCAGSNLLEIEPTQKNKDAPWDHAQPQSASAGLARRRGKKPVLAAVNGVALGGGFEIVLNCDISIASPKAVFGLPEPSVGVYAWSGGLPRLVRNLGMPLARDIALTGRRVSAQEALELHLISAIAKTEDSVREETVQKAKQIAATSPDGIIVTRAALREAWESASVERAFQTTQDTYYQKLMNSENSKEAVAGFGALLANAANHFPYLNGTTIAQPTRGEVQYIYPRYVELLDGTILVTVSRREFAQPKNQKAAAAAAFFPVFSGSDGGSSWDYIGNVTDQVNGWGLGAQPALVELTEPIGDYAEGTVLAAGNSWSDKGTHIDVYASTDKGASWEFVSSVAKGGAPNTTNGATPIWEPMLMLYDHQVVCYYSDQRDPLHGQKLAHQVSTDLKKWGPVVDDVAPQTYADRPGMTVITQLPDSTWILVHEYSAGYSLGLAKYPVYYHIAATPLDFITDPGPPTGPGVFLNTMLGDESGWRYKQTYARPAYSRALSIWRNQPHKLGIISGGTYDDGAVNKSRPLSIWVTDLDALVRLAEPPEGPTPLQIYYPDLVRMA</sequence>
<evidence type="ECO:0000256" key="1">
    <source>
        <dbReference type="ARBA" id="ARBA00023026"/>
    </source>
</evidence>
<dbReference type="PROSITE" id="PS00166">
    <property type="entry name" value="ENOYL_COA_HYDRATASE"/>
    <property type="match status" value="1"/>
</dbReference>
<dbReference type="PANTHER" id="PTHR38792">
    <property type="entry name" value="BNR/ASP-BOX REPEAT DOMAIN PROTEIN (AFU_ORTHOLOGUE AFUA_7G06430)-RELATED"/>
    <property type="match status" value="1"/>
</dbReference>
<dbReference type="SUPFAM" id="SSF50939">
    <property type="entry name" value="Sialidases"/>
    <property type="match status" value="1"/>
</dbReference>
<dbReference type="InterPro" id="IPR001753">
    <property type="entry name" value="Enoyl-CoA_hydra/iso"/>
</dbReference>
<name>A0AAJ0G9C3_9PEZI</name>
<proteinExistence type="inferred from homology"/>
<dbReference type="SUPFAM" id="SSF52096">
    <property type="entry name" value="ClpP/crotonase"/>
    <property type="match status" value="1"/>
</dbReference>